<evidence type="ECO:0000256" key="2">
    <source>
        <dbReference type="ARBA" id="ARBA00001946"/>
    </source>
</evidence>
<feature type="non-terminal residue" evidence="11">
    <location>
        <position position="1"/>
    </location>
</feature>
<feature type="domain" description="Exonuclease" evidence="10">
    <location>
        <begin position="39"/>
        <end position="211"/>
    </location>
</feature>
<keyword evidence="5" id="KW-0479">Metal-binding</keyword>
<keyword evidence="8" id="KW-0460">Magnesium</keyword>
<dbReference type="AlphaFoldDB" id="A0A8T2MYS2"/>
<evidence type="ECO:0000313" key="11">
    <source>
        <dbReference type="EMBL" id="KAG9331211.1"/>
    </source>
</evidence>
<evidence type="ECO:0000256" key="1">
    <source>
        <dbReference type="ARBA" id="ARBA00000493"/>
    </source>
</evidence>
<comment type="catalytic activity">
    <reaction evidence="1">
        <text>Exonucleolytic cleavage in the 3'- to 5'-direction to yield nucleoside 5'-phosphates.</text>
        <dbReference type="EC" id="3.1.11.2"/>
    </reaction>
</comment>
<comment type="cofactor">
    <cofactor evidence="2">
        <name>Mg(2+)</name>
        <dbReference type="ChEBI" id="CHEBI:18420"/>
    </cofactor>
</comment>
<dbReference type="Pfam" id="PF22123">
    <property type="entry name" value="Exu_RNase_H_like"/>
    <property type="match status" value="1"/>
</dbReference>
<keyword evidence="12" id="KW-1185">Reference proteome</keyword>
<keyword evidence="7" id="KW-0269">Exonuclease</keyword>
<dbReference type="InterPro" id="IPR040393">
    <property type="entry name" value="TREX1/2"/>
</dbReference>
<dbReference type="PANTHER" id="PTHR13058:SF22">
    <property type="entry name" value="EXODEOXYRIBONUCLEASE III"/>
    <property type="match status" value="1"/>
</dbReference>
<evidence type="ECO:0000256" key="6">
    <source>
        <dbReference type="ARBA" id="ARBA00022801"/>
    </source>
</evidence>
<dbReference type="InterPro" id="IPR013520">
    <property type="entry name" value="Ribonucl_H"/>
</dbReference>
<dbReference type="SUPFAM" id="SSF53098">
    <property type="entry name" value="Ribonuclease H-like"/>
    <property type="match status" value="1"/>
</dbReference>
<dbReference type="EC" id="3.1.11.2" evidence="3"/>
<evidence type="ECO:0000256" key="3">
    <source>
        <dbReference type="ARBA" id="ARBA00012115"/>
    </source>
</evidence>
<accession>A0A8T2MYS2</accession>
<dbReference type="Proteomes" id="UP000824540">
    <property type="component" value="Unassembled WGS sequence"/>
</dbReference>
<dbReference type="OrthoDB" id="10250935at2759"/>
<organism evidence="11 12">
    <name type="scientific">Albula glossodonta</name>
    <name type="common">roundjaw bonefish</name>
    <dbReference type="NCBI Taxonomy" id="121402"/>
    <lineage>
        <taxon>Eukaryota</taxon>
        <taxon>Metazoa</taxon>
        <taxon>Chordata</taxon>
        <taxon>Craniata</taxon>
        <taxon>Vertebrata</taxon>
        <taxon>Euteleostomi</taxon>
        <taxon>Actinopterygii</taxon>
        <taxon>Neopterygii</taxon>
        <taxon>Teleostei</taxon>
        <taxon>Albuliformes</taxon>
        <taxon>Albulidae</taxon>
        <taxon>Albula</taxon>
    </lineage>
</organism>
<evidence type="ECO:0000313" key="12">
    <source>
        <dbReference type="Proteomes" id="UP000824540"/>
    </source>
</evidence>
<dbReference type="EMBL" id="JAFBMS010000369">
    <property type="protein sequence ID" value="KAG9331211.1"/>
    <property type="molecule type" value="Genomic_DNA"/>
</dbReference>
<dbReference type="SMART" id="SM00479">
    <property type="entry name" value="EXOIII"/>
    <property type="match status" value="1"/>
</dbReference>
<evidence type="ECO:0000259" key="10">
    <source>
        <dbReference type="SMART" id="SM00479"/>
    </source>
</evidence>
<evidence type="ECO:0000256" key="4">
    <source>
        <dbReference type="ARBA" id="ARBA00022722"/>
    </source>
</evidence>
<dbReference type="GO" id="GO:0005737">
    <property type="term" value="C:cytoplasm"/>
    <property type="evidence" value="ECO:0007669"/>
    <property type="project" value="TreeGrafter"/>
</dbReference>
<dbReference type="Gene3D" id="3.30.420.10">
    <property type="entry name" value="Ribonuclease H-like superfamily/Ribonuclease H"/>
    <property type="match status" value="1"/>
</dbReference>
<dbReference type="GO" id="GO:0006308">
    <property type="term" value="P:DNA catabolic process"/>
    <property type="evidence" value="ECO:0007669"/>
    <property type="project" value="TreeGrafter"/>
</dbReference>
<dbReference type="CDD" id="cd06127">
    <property type="entry name" value="DEDDh"/>
    <property type="match status" value="1"/>
</dbReference>
<dbReference type="FunFam" id="3.30.420.10:FF:000247">
    <property type="entry name" value="Si:ch1073-296i8.2"/>
    <property type="match status" value="1"/>
</dbReference>
<dbReference type="InterPro" id="IPR012337">
    <property type="entry name" value="RNaseH-like_sf"/>
</dbReference>
<evidence type="ECO:0000256" key="7">
    <source>
        <dbReference type="ARBA" id="ARBA00022839"/>
    </source>
</evidence>
<proteinExistence type="inferred from homology"/>
<evidence type="ECO:0000256" key="5">
    <source>
        <dbReference type="ARBA" id="ARBA00022723"/>
    </source>
</evidence>
<dbReference type="InterPro" id="IPR054362">
    <property type="entry name" value="Exu_RNase_H-like"/>
</dbReference>
<evidence type="ECO:0000256" key="9">
    <source>
        <dbReference type="ARBA" id="ARBA00025769"/>
    </source>
</evidence>
<dbReference type="GO" id="GO:0008311">
    <property type="term" value="F:double-stranded DNA 3'-5' DNA exonuclease activity"/>
    <property type="evidence" value="ECO:0007669"/>
    <property type="project" value="UniProtKB-EC"/>
</dbReference>
<dbReference type="PANTHER" id="PTHR13058">
    <property type="entry name" value="THREE PRIME REPAIR EXONUCLEASE 1, 2"/>
    <property type="match status" value="1"/>
</dbReference>
<reference evidence="11" key="1">
    <citation type="thesis" date="2021" institute="BYU ScholarsArchive" country="Provo, UT, USA">
        <title>Applications of and Algorithms for Genome Assembly and Genomic Analyses with an Emphasis on Marine Teleosts.</title>
        <authorList>
            <person name="Pickett B.D."/>
        </authorList>
    </citation>
    <scope>NUCLEOTIDE SEQUENCE</scope>
    <source>
        <strain evidence="11">HI-2016</strain>
    </source>
</reference>
<comment type="similarity">
    <text evidence="9">Belongs to the exonuclease superfamily. TREX family.</text>
</comment>
<gene>
    <name evidence="11" type="ORF">JZ751_019754</name>
</gene>
<sequence length="236" mass="26182">PCKAGWVVAASSALPNKGRAGAPFPHPHTLHIWSHDIIQRNNADVDVCDIVQLSAISGERAFNAHVVPCCTMTEEASRVTGFTVQDQGLLLHGRPVETVSLRQALTAFIHFLRSLNQPLLAAHNAKRFDCPVLARALCELSLQVQFQQAVAGFLDTYLLSKELLAHTTVRKFSQQHLVSLFLNKTYEAHNALEDVRALQELFQVWAPDAGMVRKHRFTLPLLVLAQVRPAVSRALF</sequence>
<dbReference type="GO" id="GO:0003676">
    <property type="term" value="F:nucleic acid binding"/>
    <property type="evidence" value="ECO:0007669"/>
    <property type="project" value="InterPro"/>
</dbReference>
<comment type="caution">
    <text evidence="11">The sequence shown here is derived from an EMBL/GenBank/DDBJ whole genome shotgun (WGS) entry which is preliminary data.</text>
</comment>
<dbReference type="GO" id="GO:0046872">
    <property type="term" value="F:metal ion binding"/>
    <property type="evidence" value="ECO:0007669"/>
    <property type="project" value="UniProtKB-KW"/>
</dbReference>
<dbReference type="InterPro" id="IPR036397">
    <property type="entry name" value="RNaseH_sf"/>
</dbReference>
<keyword evidence="4" id="KW-0540">Nuclease</keyword>
<keyword evidence="6" id="KW-0378">Hydrolase</keyword>
<evidence type="ECO:0000256" key="8">
    <source>
        <dbReference type="ARBA" id="ARBA00022842"/>
    </source>
</evidence>
<name>A0A8T2MYS2_9TELE</name>
<protein>
    <recommendedName>
        <fullName evidence="3">exodeoxyribonuclease III</fullName>
        <ecNumber evidence="3">3.1.11.2</ecNumber>
    </recommendedName>
</protein>